<keyword evidence="7" id="KW-1185">Reference proteome</keyword>
<organism evidence="6 7">
    <name type="scientific">Thiorhodococcus fuscus</name>
    <dbReference type="NCBI Taxonomy" id="527200"/>
    <lineage>
        <taxon>Bacteria</taxon>
        <taxon>Pseudomonadati</taxon>
        <taxon>Pseudomonadota</taxon>
        <taxon>Gammaproteobacteria</taxon>
        <taxon>Chromatiales</taxon>
        <taxon>Chromatiaceae</taxon>
        <taxon>Thiorhodococcus</taxon>
    </lineage>
</organism>
<dbReference type="PANTHER" id="PTHR43078">
    <property type="entry name" value="UDP-GLUCURONIC ACID DECARBOXYLASE-RELATED"/>
    <property type="match status" value="1"/>
</dbReference>
<name>A0ABW4YAR6_9GAMM</name>
<dbReference type="InterPro" id="IPR044516">
    <property type="entry name" value="UXS-like"/>
</dbReference>
<dbReference type="Gene3D" id="3.40.50.720">
    <property type="entry name" value="NAD(P)-binding Rossmann-like Domain"/>
    <property type="match status" value="1"/>
</dbReference>
<dbReference type="RefSeq" id="WP_386027491.1">
    <property type="nucleotide sequence ID" value="NZ_JBHUHX010000039.1"/>
</dbReference>
<dbReference type="InterPro" id="IPR001509">
    <property type="entry name" value="Epimerase_deHydtase"/>
</dbReference>
<dbReference type="SUPFAM" id="SSF51735">
    <property type="entry name" value="NAD(P)-binding Rossmann-fold domains"/>
    <property type="match status" value="1"/>
</dbReference>
<evidence type="ECO:0000256" key="3">
    <source>
        <dbReference type="ARBA" id="ARBA00023027"/>
    </source>
</evidence>
<evidence type="ECO:0000259" key="5">
    <source>
        <dbReference type="Pfam" id="PF01370"/>
    </source>
</evidence>
<reference evidence="7" key="1">
    <citation type="journal article" date="2019" name="Int. J. Syst. Evol. Microbiol.">
        <title>The Global Catalogue of Microorganisms (GCM) 10K type strain sequencing project: providing services to taxonomists for standard genome sequencing and annotation.</title>
        <authorList>
            <consortium name="The Broad Institute Genomics Platform"/>
            <consortium name="The Broad Institute Genome Sequencing Center for Infectious Disease"/>
            <person name="Wu L."/>
            <person name="Ma J."/>
        </authorList>
    </citation>
    <scope>NUCLEOTIDE SEQUENCE [LARGE SCALE GENOMIC DNA]</scope>
    <source>
        <strain evidence="7">KACC 12597</strain>
    </source>
</reference>
<comment type="cofactor">
    <cofactor evidence="1">
        <name>NAD(+)</name>
        <dbReference type="ChEBI" id="CHEBI:57540"/>
    </cofactor>
</comment>
<evidence type="ECO:0000256" key="1">
    <source>
        <dbReference type="ARBA" id="ARBA00001911"/>
    </source>
</evidence>
<proteinExistence type="predicted"/>
<comment type="caution">
    <text evidence="6">The sequence shown here is derived from an EMBL/GenBank/DDBJ whole genome shotgun (WGS) entry which is preliminary data.</text>
</comment>
<gene>
    <name evidence="6" type="ORF">ACFSJC_13610</name>
</gene>
<evidence type="ECO:0000313" key="6">
    <source>
        <dbReference type="EMBL" id="MFD2112880.1"/>
    </source>
</evidence>
<dbReference type="PANTHER" id="PTHR43078:SF6">
    <property type="entry name" value="UDP-GLUCURONIC ACID DECARBOXYLASE 1"/>
    <property type="match status" value="1"/>
</dbReference>
<keyword evidence="4" id="KW-0456">Lyase</keyword>
<protein>
    <submittedName>
        <fullName evidence="6">NAD-dependent epimerase/dehydratase family protein</fullName>
    </submittedName>
</protein>
<evidence type="ECO:0000313" key="7">
    <source>
        <dbReference type="Proteomes" id="UP001597337"/>
    </source>
</evidence>
<accession>A0ABW4YAR6</accession>
<feature type="domain" description="NAD-dependent epimerase/dehydratase" evidence="5">
    <location>
        <begin position="30"/>
        <end position="270"/>
    </location>
</feature>
<keyword evidence="2" id="KW-0210">Decarboxylase</keyword>
<sequence length="358" mass="39226">MSLNPLAADLDDIVSRAEPWLRRLAGERLFITGGTGFFGRWLLEALTWADDRLDLRLRITVLSRDPETFTRRASVLATHHSLDWWRGDVRDFTPPPGSFPFVIHTATAASEQLNRTQPLLMFDTITSGTRRVLEFADHAGCTAMLLTSSGAVYGPQPAHIERLDESHPGAPDPNSPASAYGEGKRAAEFLCAASGLPVKIARGFAFVGPFLPFDAHFAVGNFMRDLLHGRPIDIQGDGTPYRSYLYAADLVVWLLAVLLDGQPNRPYNVGSDVAVSIADLAHAVATAGGDDRVRIQGTPSGQPPTRYVPSITRARDELGLEVWTPLDQALQRTLRWARAQDPSFERTPNIHAIQADAS</sequence>
<dbReference type="InterPro" id="IPR036291">
    <property type="entry name" value="NAD(P)-bd_dom_sf"/>
</dbReference>
<dbReference type="EMBL" id="JBHUHX010000039">
    <property type="protein sequence ID" value="MFD2112880.1"/>
    <property type="molecule type" value="Genomic_DNA"/>
</dbReference>
<dbReference type="Pfam" id="PF01370">
    <property type="entry name" value="Epimerase"/>
    <property type="match status" value="1"/>
</dbReference>
<evidence type="ECO:0000256" key="2">
    <source>
        <dbReference type="ARBA" id="ARBA00022793"/>
    </source>
</evidence>
<dbReference type="Proteomes" id="UP001597337">
    <property type="component" value="Unassembled WGS sequence"/>
</dbReference>
<evidence type="ECO:0000256" key="4">
    <source>
        <dbReference type="ARBA" id="ARBA00023239"/>
    </source>
</evidence>
<keyword evidence="3" id="KW-0520">NAD</keyword>